<dbReference type="Gene3D" id="1.20.144.10">
    <property type="entry name" value="Phosphatidic acid phosphatase type 2/haloperoxidase"/>
    <property type="match status" value="1"/>
</dbReference>
<dbReference type="InterPro" id="IPR000326">
    <property type="entry name" value="PAP2/HPO"/>
</dbReference>
<feature type="transmembrane region" description="Helical" evidence="9">
    <location>
        <begin position="125"/>
        <end position="144"/>
    </location>
</feature>
<feature type="region of interest" description="Disordered" evidence="8">
    <location>
        <begin position="510"/>
        <end position="537"/>
    </location>
</feature>
<dbReference type="Pfam" id="PF01569">
    <property type="entry name" value="PAP2"/>
    <property type="match status" value="1"/>
</dbReference>
<feature type="domain" description="Phosphatidic acid phosphatase type 2/haloperoxidase" evidence="10">
    <location>
        <begin position="122"/>
        <end position="260"/>
    </location>
</feature>
<comment type="similarity">
    <text evidence="7">Belongs to the type 2 lipid phosphate phosphatase family.</text>
</comment>
<keyword evidence="4" id="KW-0256">Endoplasmic reticulum</keyword>
<feature type="compositionally biased region" description="Acidic residues" evidence="8">
    <location>
        <begin position="510"/>
        <end position="519"/>
    </location>
</feature>
<dbReference type="GO" id="GO:0042392">
    <property type="term" value="F:sphingosine-1-phosphate phosphatase activity"/>
    <property type="evidence" value="ECO:0007669"/>
    <property type="project" value="TreeGrafter"/>
</dbReference>
<dbReference type="PANTHER" id="PTHR14969:SF28">
    <property type="entry name" value="DIHYDROSPHINGOSINE 1-PHOSPHATE PHOSPHATASE LCB3-RELATED"/>
    <property type="match status" value="1"/>
</dbReference>
<feature type="transmembrane region" description="Helical" evidence="9">
    <location>
        <begin position="268"/>
        <end position="289"/>
    </location>
</feature>
<evidence type="ECO:0000256" key="1">
    <source>
        <dbReference type="ARBA" id="ARBA00004477"/>
    </source>
</evidence>
<feature type="transmembrane region" description="Helical" evidence="9">
    <location>
        <begin position="214"/>
        <end position="233"/>
    </location>
</feature>
<dbReference type="CDD" id="cd03388">
    <property type="entry name" value="PAP2_SPPase1"/>
    <property type="match status" value="1"/>
</dbReference>
<feature type="transmembrane region" description="Helical" evidence="9">
    <location>
        <begin position="94"/>
        <end position="119"/>
    </location>
</feature>
<evidence type="ECO:0000313" key="12">
    <source>
        <dbReference type="Proteomes" id="UP001050691"/>
    </source>
</evidence>
<dbReference type="SUPFAM" id="SSF48317">
    <property type="entry name" value="Acid phosphatase/Vanadium-dependent haloperoxidase"/>
    <property type="match status" value="1"/>
</dbReference>
<keyword evidence="2 9" id="KW-0812">Transmembrane</keyword>
<dbReference type="SMART" id="SM00014">
    <property type="entry name" value="acidPPc"/>
    <property type="match status" value="1"/>
</dbReference>
<feature type="transmembrane region" description="Helical" evidence="9">
    <location>
        <begin position="301"/>
        <end position="323"/>
    </location>
</feature>
<accession>A0AAV5AC53</accession>
<reference evidence="11" key="1">
    <citation type="submission" date="2021-10" db="EMBL/GenBank/DDBJ databases">
        <title>De novo Genome Assembly of Clathrus columnatus (Basidiomycota, Fungi) Using Illumina and Nanopore Sequence Data.</title>
        <authorList>
            <person name="Ogiso-Tanaka E."/>
            <person name="Itagaki H."/>
            <person name="Hosoya T."/>
            <person name="Hosaka K."/>
        </authorList>
    </citation>
    <scope>NUCLEOTIDE SEQUENCE</scope>
    <source>
        <strain evidence="11">MO-923</strain>
    </source>
</reference>
<gene>
    <name evidence="11" type="ORF">Clacol_004828</name>
</gene>
<feature type="transmembrane region" description="Helical" evidence="9">
    <location>
        <begin position="557"/>
        <end position="579"/>
    </location>
</feature>
<evidence type="ECO:0000256" key="6">
    <source>
        <dbReference type="ARBA" id="ARBA00023136"/>
    </source>
</evidence>
<dbReference type="GO" id="GO:0005789">
    <property type="term" value="C:endoplasmic reticulum membrane"/>
    <property type="evidence" value="ECO:0007669"/>
    <property type="project" value="UniProtKB-SubCell"/>
</dbReference>
<dbReference type="InterPro" id="IPR036938">
    <property type="entry name" value="PAP2/HPO_sf"/>
</dbReference>
<dbReference type="Proteomes" id="UP001050691">
    <property type="component" value="Unassembled WGS sequence"/>
</dbReference>
<dbReference type="PANTHER" id="PTHR14969">
    <property type="entry name" value="SPHINGOSINE-1-PHOSPHATE PHOSPHOHYDROLASE"/>
    <property type="match status" value="1"/>
</dbReference>
<protein>
    <recommendedName>
        <fullName evidence="10">Phosphatidic acid phosphatase type 2/haloperoxidase domain-containing protein</fullName>
    </recommendedName>
</protein>
<evidence type="ECO:0000259" key="10">
    <source>
        <dbReference type="SMART" id="SM00014"/>
    </source>
</evidence>
<evidence type="ECO:0000256" key="8">
    <source>
        <dbReference type="SAM" id="MobiDB-lite"/>
    </source>
</evidence>
<keyword evidence="3" id="KW-0378">Hydrolase</keyword>
<feature type="region of interest" description="Disordered" evidence="8">
    <location>
        <begin position="469"/>
        <end position="493"/>
    </location>
</feature>
<name>A0AAV5AC53_9AGAM</name>
<keyword evidence="6 9" id="KW-0472">Membrane</keyword>
<feature type="transmembrane region" description="Helical" evidence="9">
    <location>
        <begin position="245"/>
        <end position="262"/>
    </location>
</feature>
<evidence type="ECO:0000256" key="4">
    <source>
        <dbReference type="ARBA" id="ARBA00022824"/>
    </source>
</evidence>
<evidence type="ECO:0000256" key="9">
    <source>
        <dbReference type="SAM" id="Phobius"/>
    </source>
</evidence>
<dbReference type="AlphaFoldDB" id="A0AAV5AC53"/>
<keyword evidence="12" id="KW-1185">Reference proteome</keyword>
<organism evidence="11 12">
    <name type="scientific">Clathrus columnatus</name>
    <dbReference type="NCBI Taxonomy" id="1419009"/>
    <lineage>
        <taxon>Eukaryota</taxon>
        <taxon>Fungi</taxon>
        <taxon>Dikarya</taxon>
        <taxon>Basidiomycota</taxon>
        <taxon>Agaricomycotina</taxon>
        <taxon>Agaricomycetes</taxon>
        <taxon>Phallomycetidae</taxon>
        <taxon>Phallales</taxon>
        <taxon>Clathraceae</taxon>
        <taxon>Clathrus</taxon>
    </lineage>
</organism>
<evidence type="ECO:0000313" key="11">
    <source>
        <dbReference type="EMBL" id="GJJ10601.1"/>
    </source>
</evidence>
<evidence type="ECO:0000256" key="3">
    <source>
        <dbReference type="ARBA" id="ARBA00022801"/>
    </source>
</evidence>
<comment type="caution">
    <text evidence="11">The sequence shown here is derived from an EMBL/GenBank/DDBJ whole genome shotgun (WGS) entry which is preliminary data.</text>
</comment>
<evidence type="ECO:0000256" key="7">
    <source>
        <dbReference type="ARBA" id="ARBA00038324"/>
    </source>
</evidence>
<feature type="transmembrane region" description="Helical" evidence="9">
    <location>
        <begin position="354"/>
        <end position="377"/>
    </location>
</feature>
<evidence type="ECO:0000256" key="5">
    <source>
        <dbReference type="ARBA" id="ARBA00022989"/>
    </source>
</evidence>
<keyword evidence="5 9" id="KW-1133">Transmembrane helix</keyword>
<evidence type="ECO:0000256" key="2">
    <source>
        <dbReference type="ARBA" id="ARBA00022692"/>
    </source>
</evidence>
<sequence length="584" mass="65081">MTDTKFYLNNNATPSLSTASLAHEVEDYNNNNNNNNNNVVDANVHVGILPDSVYDSALVWWRAAARRWIMRSLKEESALIGRIQRYRMPILDTYFLYTSSLGTHTFFLLLLPACYFFGYDRIGRALMALLGMGVYWSSFFKDLICSPRPYTPSVARLAMGTHHLEYGFPSTHSTNSISLTLYLHTLLYRFYTTGSLFPFFTAESDIATPGLSPITFHLLQLALAWYACTIVFGRIYCGMHSFTDCVAGSLLGAAIWLVHWFIEDWVDVWARSGGLEVPLTLSLLSLLLINYHPQPVDDCPCFEDAVACIAALLGTMLGMWHGWWSGLFHEDDGTGIGNGGTFKKMPTPQFSNPVTILVPSTRLTLGIASIFALRLVLKSTLHLLLPPLYRTLSKLISLPNRRFYTPATEYERVPLRRGWEHLGPSVVDLGELGVGSGTGEVVSATGRGMRDVEGGGELKNRIRYFGNNSANTENHHHHHHNGGYREKNDTTRTFPNGTTLVVGHEYEFDNDDNVDDDDAGSVADTEPDVSGGPFEKNSHMTIVETGRPLRKRYDAEVLTKIIVYVSIGLVSAEFAPVLFERAGL</sequence>
<dbReference type="EMBL" id="BPWL01000005">
    <property type="protein sequence ID" value="GJJ10601.1"/>
    <property type="molecule type" value="Genomic_DNA"/>
</dbReference>
<comment type="subcellular location">
    <subcellularLocation>
        <location evidence="1">Endoplasmic reticulum membrane</location>
        <topology evidence="1">Multi-pass membrane protein</topology>
    </subcellularLocation>
</comment>
<proteinExistence type="inferred from homology"/>
<feature type="transmembrane region" description="Helical" evidence="9">
    <location>
        <begin position="181"/>
        <end position="202"/>
    </location>
</feature>